<evidence type="ECO:0000313" key="2">
    <source>
        <dbReference type="Proteomes" id="UP000054248"/>
    </source>
</evidence>
<accession>A0A0C3K3D4</accession>
<proteinExistence type="predicted"/>
<protein>
    <submittedName>
        <fullName evidence="1">Uncharacterized protein</fullName>
    </submittedName>
</protein>
<organism evidence="1 2">
    <name type="scientific">Tulasnella calospora MUT 4182</name>
    <dbReference type="NCBI Taxonomy" id="1051891"/>
    <lineage>
        <taxon>Eukaryota</taxon>
        <taxon>Fungi</taxon>
        <taxon>Dikarya</taxon>
        <taxon>Basidiomycota</taxon>
        <taxon>Agaricomycotina</taxon>
        <taxon>Agaricomycetes</taxon>
        <taxon>Cantharellales</taxon>
        <taxon>Tulasnellaceae</taxon>
        <taxon>Tulasnella</taxon>
    </lineage>
</organism>
<gene>
    <name evidence="1" type="ORF">M407DRAFT_34478</name>
</gene>
<dbReference type="EMBL" id="KN823759">
    <property type="protein sequence ID" value="KIO15903.1"/>
    <property type="molecule type" value="Genomic_DNA"/>
</dbReference>
<sequence length="54" mass="5916">MSIVHFDVFLLKTKNPPPNPPLTASISITTYGLQVGYHLPLPASKTAIVHVFGW</sequence>
<name>A0A0C3K3D4_9AGAM</name>
<reference evidence="1 2" key="1">
    <citation type="submission" date="2014-04" db="EMBL/GenBank/DDBJ databases">
        <authorList>
            <consortium name="DOE Joint Genome Institute"/>
            <person name="Kuo A."/>
            <person name="Girlanda M."/>
            <person name="Perotto S."/>
            <person name="Kohler A."/>
            <person name="Nagy L.G."/>
            <person name="Floudas D."/>
            <person name="Copeland A."/>
            <person name="Barry K.W."/>
            <person name="Cichocki N."/>
            <person name="Veneault-Fourrey C."/>
            <person name="LaButti K."/>
            <person name="Lindquist E.A."/>
            <person name="Lipzen A."/>
            <person name="Lundell T."/>
            <person name="Morin E."/>
            <person name="Murat C."/>
            <person name="Sun H."/>
            <person name="Tunlid A."/>
            <person name="Henrissat B."/>
            <person name="Grigoriev I.V."/>
            <person name="Hibbett D.S."/>
            <person name="Martin F."/>
            <person name="Nordberg H.P."/>
            <person name="Cantor M.N."/>
            <person name="Hua S.X."/>
        </authorList>
    </citation>
    <scope>NUCLEOTIDE SEQUENCE [LARGE SCALE GENOMIC DNA]</scope>
    <source>
        <strain evidence="1 2">MUT 4182</strain>
    </source>
</reference>
<reference evidence="2" key="2">
    <citation type="submission" date="2015-01" db="EMBL/GenBank/DDBJ databases">
        <title>Evolutionary Origins and Diversification of the Mycorrhizal Mutualists.</title>
        <authorList>
            <consortium name="DOE Joint Genome Institute"/>
            <consortium name="Mycorrhizal Genomics Consortium"/>
            <person name="Kohler A."/>
            <person name="Kuo A."/>
            <person name="Nagy L.G."/>
            <person name="Floudas D."/>
            <person name="Copeland A."/>
            <person name="Barry K.W."/>
            <person name="Cichocki N."/>
            <person name="Veneault-Fourrey C."/>
            <person name="LaButti K."/>
            <person name="Lindquist E.A."/>
            <person name="Lipzen A."/>
            <person name="Lundell T."/>
            <person name="Morin E."/>
            <person name="Murat C."/>
            <person name="Riley R."/>
            <person name="Ohm R."/>
            <person name="Sun H."/>
            <person name="Tunlid A."/>
            <person name="Henrissat B."/>
            <person name="Grigoriev I.V."/>
            <person name="Hibbett D.S."/>
            <person name="Martin F."/>
        </authorList>
    </citation>
    <scope>NUCLEOTIDE SEQUENCE [LARGE SCALE GENOMIC DNA]</scope>
    <source>
        <strain evidence="2">MUT 4182</strain>
    </source>
</reference>
<evidence type="ECO:0000313" key="1">
    <source>
        <dbReference type="EMBL" id="KIO15903.1"/>
    </source>
</evidence>
<dbReference type="HOGENOM" id="CLU_3052116_0_0_1"/>
<keyword evidence="2" id="KW-1185">Reference proteome</keyword>
<dbReference type="AlphaFoldDB" id="A0A0C3K3D4"/>
<dbReference type="Proteomes" id="UP000054248">
    <property type="component" value="Unassembled WGS sequence"/>
</dbReference>